<proteinExistence type="predicted"/>
<gene>
    <name evidence="2" type="ordered locus">ACMV_20110</name>
</gene>
<evidence type="ECO:0000259" key="1">
    <source>
        <dbReference type="SMART" id="SM00901"/>
    </source>
</evidence>
<name>F0IZZ8_ACIMA</name>
<dbReference type="SMART" id="SM00901">
    <property type="entry name" value="FRG"/>
    <property type="match status" value="1"/>
</dbReference>
<keyword evidence="3" id="KW-1185">Reference proteome</keyword>
<organism evidence="2 3">
    <name type="scientific">Acidiphilium multivorum (strain DSM 11245 / JCM 8867 / NBRC 100883 / AIU 301)</name>
    <dbReference type="NCBI Taxonomy" id="926570"/>
    <lineage>
        <taxon>Bacteria</taxon>
        <taxon>Pseudomonadati</taxon>
        <taxon>Pseudomonadota</taxon>
        <taxon>Alphaproteobacteria</taxon>
        <taxon>Acetobacterales</taxon>
        <taxon>Acidocellaceae</taxon>
        <taxon>Acidiphilium</taxon>
    </lineage>
</organism>
<dbReference type="AlphaFoldDB" id="F0IZZ8"/>
<accession>F0IZZ8</accession>
<dbReference type="HOGENOM" id="CLU_1096784_0_0_5"/>
<dbReference type="EMBL" id="AP012035">
    <property type="protein sequence ID" value="BAJ81358.1"/>
    <property type="molecule type" value="Genomic_DNA"/>
</dbReference>
<dbReference type="KEGG" id="amv:ACMV_20110"/>
<dbReference type="RefSeq" id="WP_013640358.1">
    <property type="nucleotide sequence ID" value="NC_015186.1"/>
</dbReference>
<dbReference type="Pfam" id="PF08867">
    <property type="entry name" value="FRG"/>
    <property type="match status" value="1"/>
</dbReference>
<evidence type="ECO:0000313" key="3">
    <source>
        <dbReference type="Proteomes" id="UP000007100"/>
    </source>
</evidence>
<feature type="domain" description="FRG" evidence="1">
    <location>
        <begin position="22"/>
        <end position="127"/>
    </location>
</feature>
<protein>
    <recommendedName>
        <fullName evidence="1">FRG domain-containing protein</fullName>
    </recommendedName>
</protein>
<dbReference type="InterPro" id="IPR014966">
    <property type="entry name" value="FRG-dom"/>
</dbReference>
<dbReference type="OrthoDB" id="7226470at2"/>
<reference evidence="2 3" key="1">
    <citation type="submission" date="2010-12" db="EMBL/GenBank/DDBJ databases">
        <title>Whole genome sequence of Acidiphilium multivorum AIU301.</title>
        <authorList>
            <person name="Narita-Yamada S."/>
            <person name="Nakamura S."/>
            <person name="Ito N."/>
            <person name="Takarada H."/>
            <person name="Katano Y."/>
            <person name="Nakazawa H."/>
            <person name="Hosoyama A."/>
            <person name="Yamada R."/>
            <person name="Fujita N."/>
        </authorList>
    </citation>
    <scope>NUCLEOTIDE SEQUENCE [LARGE SCALE GENOMIC DNA]</scope>
    <source>
        <strain evidence="3">DSM 11245 / JCM 8867 / AIU301</strain>
    </source>
</reference>
<evidence type="ECO:0000313" key="2">
    <source>
        <dbReference type="EMBL" id="BAJ81358.1"/>
    </source>
</evidence>
<dbReference type="Proteomes" id="UP000007100">
    <property type="component" value="Chromosome"/>
</dbReference>
<sequence length="253" mass="28985">MTWKTHTLATEGEVFELLIRWRGDKWYSRGQSKCYNCLIPSIDRDAMNGKSRPEKINLERRSIDIFRASARFFSHPGEILALTDDLIALAILRHHGARTRLLDWSRSPFVAAYFAVCCDDDEDGEIWGFDESEYMKKGVSQWSNPAEWKYEFEKAAFCPGNGLDFFVCMTYPTGFGRQNAQDGLYSLTSVFDRDHAERIEQLLNKPESHARYLIPKTLKATIRDRLRLEHGIWDVSLYPDSAGAAKTAGAVFP</sequence>